<feature type="compositionally biased region" description="Basic and acidic residues" evidence="1">
    <location>
        <begin position="33"/>
        <end position="49"/>
    </location>
</feature>
<reference evidence="2" key="1">
    <citation type="submission" date="2023-07" db="EMBL/GenBank/DDBJ databases">
        <title>A chromosome-level genome assembly of Lolium multiflorum.</title>
        <authorList>
            <person name="Chen Y."/>
            <person name="Copetti D."/>
            <person name="Kolliker R."/>
            <person name="Studer B."/>
        </authorList>
    </citation>
    <scope>NUCLEOTIDE SEQUENCE</scope>
    <source>
        <strain evidence="2">02402/16</strain>
        <tissue evidence="2">Leaf</tissue>
    </source>
</reference>
<evidence type="ECO:0000313" key="2">
    <source>
        <dbReference type="EMBL" id="KAK1642199.1"/>
    </source>
</evidence>
<dbReference type="Proteomes" id="UP001231189">
    <property type="component" value="Unassembled WGS sequence"/>
</dbReference>
<feature type="compositionally biased region" description="Low complexity" evidence="1">
    <location>
        <begin position="389"/>
        <end position="402"/>
    </location>
</feature>
<dbReference type="InterPro" id="IPR004242">
    <property type="entry name" value="Transposase_21"/>
</dbReference>
<comment type="caution">
    <text evidence="2">The sequence shown here is derived from an EMBL/GenBank/DDBJ whole genome shotgun (WGS) entry which is preliminary data.</text>
</comment>
<accession>A0AAD8W5U7</accession>
<feature type="compositionally biased region" description="Basic residues" evidence="1">
    <location>
        <begin position="375"/>
        <end position="388"/>
    </location>
</feature>
<feature type="region of interest" description="Disordered" evidence="1">
    <location>
        <begin position="28"/>
        <end position="93"/>
    </location>
</feature>
<evidence type="ECO:0000313" key="3">
    <source>
        <dbReference type="Proteomes" id="UP001231189"/>
    </source>
</evidence>
<organism evidence="2 3">
    <name type="scientific">Lolium multiflorum</name>
    <name type="common">Italian ryegrass</name>
    <name type="synonym">Lolium perenne subsp. multiflorum</name>
    <dbReference type="NCBI Taxonomy" id="4521"/>
    <lineage>
        <taxon>Eukaryota</taxon>
        <taxon>Viridiplantae</taxon>
        <taxon>Streptophyta</taxon>
        <taxon>Embryophyta</taxon>
        <taxon>Tracheophyta</taxon>
        <taxon>Spermatophyta</taxon>
        <taxon>Magnoliopsida</taxon>
        <taxon>Liliopsida</taxon>
        <taxon>Poales</taxon>
        <taxon>Poaceae</taxon>
        <taxon>BOP clade</taxon>
        <taxon>Pooideae</taxon>
        <taxon>Poodae</taxon>
        <taxon>Poeae</taxon>
        <taxon>Poeae Chloroplast Group 2 (Poeae type)</taxon>
        <taxon>Loliodinae</taxon>
        <taxon>Loliinae</taxon>
        <taxon>Lolium</taxon>
    </lineage>
</organism>
<dbReference type="EMBL" id="JAUUTY010000004">
    <property type="protein sequence ID" value="KAK1642199.1"/>
    <property type="molecule type" value="Genomic_DNA"/>
</dbReference>
<dbReference type="Pfam" id="PF14223">
    <property type="entry name" value="Retrotran_gag_2"/>
    <property type="match status" value="1"/>
</dbReference>
<name>A0AAD8W5U7_LOLMU</name>
<dbReference type="Pfam" id="PF02992">
    <property type="entry name" value="Transposase_21"/>
    <property type="match status" value="1"/>
</dbReference>
<evidence type="ECO:0000256" key="1">
    <source>
        <dbReference type="SAM" id="MobiDB-lite"/>
    </source>
</evidence>
<keyword evidence="3" id="KW-1185">Reference proteome</keyword>
<dbReference type="AlphaFoldDB" id="A0AAD8W5U7"/>
<protein>
    <submittedName>
        <fullName evidence="2">Uncharacterized protein</fullName>
    </submittedName>
</protein>
<sequence length="402" mass="45552">MVRDHLLMRGFMDGYRWEGDEDDYEFVHGISTRNKEGGDQDVEDLGHDQDVEDPGDDHDHNVGDPGPDDEEDQDGGHHDDHEDEDDGPSSMDWDPYLQELLLKQTSNARAAAREKAKMDQLEVDAVTPLYEGCRPEDTRLKVTLMALEMKVKHKMTDTSFNDNMSFWQERLPKGNDINLYMGLLKEELATLWDAPANTWDAAAEEYFPMRAALLTTVHDFLGYGYVAGQVVHGFNACVSLEADLQKRFEHHDPHELVNELKAIFETHAAVECYEASKHFFSCMMEEGSSVSEHMLAMTGHAKKLSDLGIVIPNRLGINRVLQSLPPSYKNFVMNYNMQNMNKELPELFSMLKSAEIEIKKEHQVLMVNKTTSFKKQGKSKGKFKKGGKKATTPPVKPKTALS</sequence>
<gene>
    <name evidence="2" type="ORF">QYE76_060004</name>
</gene>
<proteinExistence type="predicted"/>
<feature type="region of interest" description="Disordered" evidence="1">
    <location>
        <begin position="373"/>
        <end position="402"/>
    </location>
</feature>